<dbReference type="EMBL" id="RCBY01000139">
    <property type="protein sequence ID" value="RQH33785.1"/>
    <property type="molecule type" value="Genomic_DNA"/>
</dbReference>
<name>A0A3N6P8I2_9CYAN</name>
<evidence type="ECO:0000313" key="2">
    <source>
        <dbReference type="EMBL" id="RQH33785.1"/>
    </source>
</evidence>
<keyword evidence="1" id="KW-1133">Transmembrane helix</keyword>
<reference evidence="2 3" key="1">
    <citation type="journal article" date="2018" name="ACS Chem. Biol.">
        <title>Ketoreductase domain dysfunction expands chemodiversity: malyngamide biosynthesis in the cyanobacterium Okeania hirsuta.</title>
        <authorList>
            <person name="Moss N.A."/>
            <person name="Leao T."/>
            <person name="Rankin M."/>
            <person name="McCullough T.M."/>
            <person name="Qu P."/>
            <person name="Korobeynikov A."/>
            <person name="Smith J.L."/>
            <person name="Gerwick L."/>
            <person name="Gerwick W.H."/>
        </authorList>
    </citation>
    <scope>NUCLEOTIDE SEQUENCE [LARGE SCALE GENOMIC DNA]</scope>
    <source>
        <strain evidence="2 3">PAB10Feb10-1</strain>
    </source>
</reference>
<dbReference type="RefSeq" id="WP_124142837.1">
    <property type="nucleotide sequence ID" value="NZ_CAWOKI010000101.1"/>
</dbReference>
<organism evidence="2 3">
    <name type="scientific">Okeania hirsuta</name>
    <dbReference type="NCBI Taxonomy" id="1458930"/>
    <lineage>
        <taxon>Bacteria</taxon>
        <taxon>Bacillati</taxon>
        <taxon>Cyanobacteriota</taxon>
        <taxon>Cyanophyceae</taxon>
        <taxon>Oscillatoriophycideae</taxon>
        <taxon>Oscillatoriales</taxon>
        <taxon>Microcoleaceae</taxon>
        <taxon>Okeania</taxon>
    </lineage>
</organism>
<evidence type="ECO:0000313" key="3">
    <source>
        <dbReference type="Proteomes" id="UP000269154"/>
    </source>
</evidence>
<keyword evidence="1" id="KW-0472">Membrane</keyword>
<feature type="transmembrane region" description="Helical" evidence="1">
    <location>
        <begin position="34"/>
        <end position="55"/>
    </location>
</feature>
<evidence type="ECO:0000256" key="1">
    <source>
        <dbReference type="SAM" id="Phobius"/>
    </source>
</evidence>
<protein>
    <submittedName>
        <fullName evidence="2">Uncharacterized protein</fullName>
    </submittedName>
</protein>
<dbReference type="AlphaFoldDB" id="A0A3N6P8I2"/>
<sequence>MTEINWQLFWILMILHCVIGTAAAFVAKSGGRNFNIWLGWGLLGGTIALITAFLLPAKNLD</sequence>
<keyword evidence="3" id="KW-1185">Reference proteome</keyword>
<comment type="caution">
    <text evidence="2">The sequence shown here is derived from an EMBL/GenBank/DDBJ whole genome shotgun (WGS) entry which is preliminary data.</text>
</comment>
<accession>A0A3N6P8I2</accession>
<dbReference type="OrthoDB" id="468246at2"/>
<feature type="transmembrane region" description="Helical" evidence="1">
    <location>
        <begin position="6"/>
        <end position="27"/>
    </location>
</feature>
<keyword evidence="1" id="KW-0812">Transmembrane</keyword>
<proteinExistence type="predicted"/>
<gene>
    <name evidence="2" type="ORF">D5R40_21180</name>
</gene>
<dbReference type="Proteomes" id="UP000269154">
    <property type="component" value="Unassembled WGS sequence"/>
</dbReference>